<dbReference type="InterPro" id="IPR009081">
    <property type="entry name" value="PP-bd_ACP"/>
</dbReference>
<evidence type="ECO:0000313" key="7">
    <source>
        <dbReference type="Proteomes" id="UP000188929"/>
    </source>
</evidence>
<reference evidence="7" key="1">
    <citation type="submission" date="2016-10" db="EMBL/GenBank/DDBJ databases">
        <title>Frankia sp. NRRL B-16386 Genome sequencing.</title>
        <authorList>
            <person name="Ghodhbane-Gtari F."/>
            <person name="Swanson E."/>
            <person name="Gueddou A."/>
            <person name="Hezbri K."/>
            <person name="Ktari K."/>
            <person name="Nouioui I."/>
            <person name="Morris K."/>
            <person name="Simpson S."/>
            <person name="Abebe-Akele F."/>
            <person name="Thomas K."/>
            <person name="Gtari M."/>
            <person name="Tisa L.S."/>
        </authorList>
    </citation>
    <scope>NUCLEOTIDE SEQUENCE [LARGE SCALE GENOMIC DNA]</scope>
    <source>
        <strain evidence="7">NRRL B-16386</strain>
    </source>
</reference>
<evidence type="ECO:0000259" key="5">
    <source>
        <dbReference type="PROSITE" id="PS50075"/>
    </source>
</evidence>
<keyword evidence="1" id="KW-0596">Phosphopantetheine</keyword>
<dbReference type="GO" id="GO:0006633">
    <property type="term" value="P:fatty acid biosynthetic process"/>
    <property type="evidence" value="ECO:0007669"/>
    <property type="project" value="TreeGrafter"/>
</dbReference>
<feature type="region of interest" description="Disordered" evidence="4">
    <location>
        <begin position="312"/>
        <end position="331"/>
    </location>
</feature>
<dbReference type="OrthoDB" id="9778690at2"/>
<name>A0A1V2I2D6_9ACTN</name>
<dbReference type="EMBL" id="MOMC01000100">
    <property type="protein sequence ID" value="ONH22718.1"/>
    <property type="molecule type" value="Genomic_DNA"/>
</dbReference>
<dbReference type="SMART" id="SM01294">
    <property type="entry name" value="PKS_PP_betabranch"/>
    <property type="match status" value="1"/>
</dbReference>
<dbReference type="InterPro" id="IPR006162">
    <property type="entry name" value="Ppantetheine_attach_site"/>
</dbReference>
<dbReference type="GO" id="GO:0004312">
    <property type="term" value="F:fatty acid synthase activity"/>
    <property type="evidence" value="ECO:0007669"/>
    <property type="project" value="TreeGrafter"/>
</dbReference>
<dbReference type="FunFam" id="1.10.1200.10:FF:000007">
    <property type="entry name" value="Probable polyketide synthase pks17"/>
    <property type="match status" value="1"/>
</dbReference>
<dbReference type="SUPFAM" id="SSF47336">
    <property type="entry name" value="ACP-like"/>
    <property type="match status" value="1"/>
</dbReference>
<keyword evidence="2" id="KW-0597">Phosphoprotein</keyword>
<dbReference type="SMART" id="SM00822">
    <property type="entry name" value="PKS_KR"/>
    <property type="match status" value="1"/>
</dbReference>
<dbReference type="InterPro" id="IPR036736">
    <property type="entry name" value="ACP-like_sf"/>
</dbReference>
<evidence type="ECO:0000256" key="2">
    <source>
        <dbReference type="ARBA" id="ARBA00022553"/>
    </source>
</evidence>
<feature type="domain" description="Carrier" evidence="5">
    <location>
        <begin position="190"/>
        <end position="265"/>
    </location>
</feature>
<dbReference type="InterPro" id="IPR050091">
    <property type="entry name" value="PKS_NRPS_Biosynth_Enz"/>
</dbReference>
<dbReference type="Gene3D" id="3.40.50.720">
    <property type="entry name" value="NAD(P)-binding Rossmann-like Domain"/>
    <property type="match status" value="1"/>
</dbReference>
<dbReference type="PANTHER" id="PTHR43775">
    <property type="entry name" value="FATTY ACID SYNTHASE"/>
    <property type="match status" value="1"/>
</dbReference>
<dbReference type="RefSeq" id="WP_076822157.1">
    <property type="nucleotide sequence ID" value="NZ_MOMC01000100.1"/>
</dbReference>
<dbReference type="GO" id="GO:0031177">
    <property type="term" value="F:phosphopantetheine binding"/>
    <property type="evidence" value="ECO:0007669"/>
    <property type="project" value="InterPro"/>
</dbReference>
<keyword evidence="7" id="KW-1185">Reference proteome</keyword>
<evidence type="ECO:0000256" key="4">
    <source>
        <dbReference type="SAM" id="MobiDB-lite"/>
    </source>
</evidence>
<dbReference type="Pfam" id="PF08659">
    <property type="entry name" value="KR"/>
    <property type="match status" value="1"/>
</dbReference>
<dbReference type="Pfam" id="PF00550">
    <property type="entry name" value="PP-binding"/>
    <property type="match status" value="1"/>
</dbReference>
<comment type="caution">
    <text evidence="6">The sequence shown here is derived from an EMBL/GenBank/DDBJ whole genome shotgun (WGS) entry which is preliminary data.</text>
</comment>
<dbReference type="InterPro" id="IPR057326">
    <property type="entry name" value="KR_dom"/>
</dbReference>
<dbReference type="Proteomes" id="UP000188929">
    <property type="component" value="Unassembled WGS sequence"/>
</dbReference>
<dbReference type="Gene3D" id="1.10.1200.10">
    <property type="entry name" value="ACP-like"/>
    <property type="match status" value="1"/>
</dbReference>
<feature type="non-terminal residue" evidence="6">
    <location>
        <position position="1"/>
    </location>
</feature>
<protein>
    <recommendedName>
        <fullName evidence="5">Carrier domain-containing protein</fullName>
    </recommendedName>
</protein>
<dbReference type="InterPro" id="IPR036291">
    <property type="entry name" value="NAD(P)-bd_dom_sf"/>
</dbReference>
<feature type="compositionally biased region" description="Low complexity" evidence="4">
    <location>
        <begin position="312"/>
        <end position="322"/>
    </location>
</feature>
<sequence>QLHRVLTPKVDAAWHLHHQTRHLPLTHFVLFSSIAGTIGNPGQATYAAANTYLDALAHHRHTQGLPATSLAWGLWQETSTLTARLDPAQHGRLRRTGITPMPTGTALALLDGALASRRPALVPAMLDLGPLRAQPDLPPLWHRLVPPARTAGSGRRGPLSSGNGDGGGRGDGGRTLTDRLAGRRREDQATLVLDLVLGQVTDVLGHGESGAIEPARGFLELGFDSLTAIELRNRLATGTGLRLPTTVVFDHPNSAALAEYLRSEAAPATARLADLDSLAAELPELAGELDADARERLAQRLQQLLATLDGLAGPDADGAGDAPTERLDGASDDEIFDFIDNELGIS</sequence>
<dbReference type="STRING" id="1834516.BL253_34805"/>
<dbReference type="SUPFAM" id="SSF51735">
    <property type="entry name" value="NAD(P)-binding Rossmann-fold domains"/>
    <property type="match status" value="1"/>
</dbReference>
<accession>A0A1V2I2D6</accession>
<evidence type="ECO:0000256" key="3">
    <source>
        <dbReference type="ARBA" id="ARBA00022679"/>
    </source>
</evidence>
<dbReference type="SMART" id="SM00823">
    <property type="entry name" value="PKS_PP"/>
    <property type="match status" value="1"/>
</dbReference>
<feature type="region of interest" description="Disordered" evidence="4">
    <location>
        <begin position="143"/>
        <end position="182"/>
    </location>
</feature>
<gene>
    <name evidence="6" type="ORF">BL253_34805</name>
</gene>
<proteinExistence type="predicted"/>
<evidence type="ECO:0000256" key="1">
    <source>
        <dbReference type="ARBA" id="ARBA00022450"/>
    </source>
</evidence>
<dbReference type="PROSITE" id="PS50075">
    <property type="entry name" value="CARRIER"/>
    <property type="match status" value="1"/>
</dbReference>
<evidence type="ECO:0000313" key="6">
    <source>
        <dbReference type="EMBL" id="ONH22718.1"/>
    </source>
</evidence>
<keyword evidence="3" id="KW-0808">Transferase</keyword>
<dbReference type="PANTHER" id="PTHR43775:SF51">
    <property type="entry name" value="INACTIVE PHENOLPHTHIOCEROL SYNTHESIS POLYKETIDE SYNTHASE TYPE I PKS1-RELATED"/>
    <property type="match status" value="1"/>
</dbReference>
<organism evidence="6 7">
    <name type="scientific">Pseudofrankia asymbiotica</name>
    <dbReference type="NCBI Taxonomy" id="1834516"/>
    <lineage>
        <taxon>Bacteria</taxon>
        <taxon>Bacillati</taxon>
        <taxon>Actinomycetota</taxon>
        <taxon>Actinomycetes</taxon>
        <taxon>Frankiales</taxon>
        <taxon>Frankiaceae</taxon>
        <taxon>Pseudofrankia</taxon>
    </lineage>
</organism>
<dbReference type="PROSITE" id="PS00012">
    <property type="entry name" value="PHOSPHOPANTETHEINE"/>
    <property type="match status" value="1"/>
</dbReference>
<dbReference type="InterPro" id="IPR013968">
    <property type="entry name" value="PKS_KR"/>
</dbReference>
<dbReference type="InterPro" id="IPR020806">
    <property type="entry name" value="PKS_PP-bd"/>
</dbReference>
<dbReference type="AlphaFoldDB" id="A0A1V2I2D6"/>